<keyword evidence="3" id="KW-0547">Nucleotide-binding</keyword>
<protein>
    <submittedName>
        <fullName evidence="8">ABC transporter ATP-binding protein</fullName>
    </submittedName>
</protein>
<keyword evidence="9" id="KW-1185">Reference proteome</keyword>
<comment type="similarity">
    <text evidence="1">Belongs to the ABC transporter superfamily.</text>
</comment>
<dbReference type="InterPro" id="IPR052156">
    <property type="entry name" value="BCAA_Transport_ATP-bd_LivF"/>
</dbReference>
<evidence type="ECO:0000256" key="6">
    <source>
        <dbReference type="SAM" id="MobiDB-lite"/>
    </source>
</evidence>
<dbReference type="Pfam" id="PF00005">
    <property type="entry name" value="ABC_tran"/>
    <property type="match status" value="1"/>
</dbReference>
<organism evidence="8 9">
    <name type="scientific">Actinophytocola gossypii</name>
    <dbReference type="NCBI Taxonomy" id="2812003"/>
    <lineage>
        <taxon>Bacteria</taxon>
        <taxon>Bacillati</taxon>
        <taxon>Actinomycetota</taxon>
        <taxon>Actinomycetes</taxon>
        <taxon>Pseudonocardiales</taxon>
        <taxon>Pseudonocardiaceae</taxon>
    </lineage>
</organism>
<dbReference type="PANTHER" id="PTHR43820:SF2">
    <property type="entry name" value="ABC TRANSPORTER ATP-BINDING PROTEIN"/>
    <property type="match status" value="1"/>
</dbReference>
<dbReference type="Proteomes" id="UP001156441">
    <property type="component" value="Unassembled WGS sequence"/>
</dbReference>
<dbReference type="InterPro" id="IPR017871">
    <property type="entry name" value="ABC_transporter-like_CS"/>
</dbReference>
<dbReference type="RefSeq" id="WP_260191893.1">
    <property type="nucleotide sequence ID" value="NZ_JAFFZE010000012.1"/>
</dbReference>
<dbReference type="EMBL" id="JAFFZE010000012">
    <property type="protein sequence ID" value="MCT2584493.1"/>
    <property type="molecule type" value="Genomic_DNA"/>
</dbReference>
<evidence type="ECO:0000256" key="1">
    <source>
        <dbReference type="ARBA" id="ARBA00005417"/>
    </source>
</evidence>
<evidence type="ECO:0000313" key="8">
    <source>
        <dbReference type="EMBL" id="MCT2584493.1"/>
    </source>
</evidence>
<proteinExistence type="inferred from homology"/>
<name>A0ABT2J9N6_9PSEU</name>
<feature type="domain" description="ABC transporter" evidence="7">
    <location>
        <begin position="8"/>
        <end position="236"/>
    </location>
</feature>
<evidence type="ECO:0000259" key="7">
    <source>
        <dbReference type="PROSITE" id="PS50893"/>
    </source>
</evidence>
<dbReference type="PROSITE" id="PS00211">
    <property type="entry name" value="ABC_TRANSPORTER_1"/>
    <property type="match status" value="1"/>
</dbReference>
<evidence type="ECO:0000256" key="3">
    <source>
        <dbReference type="ARBA" id="ARBA00022741"/>
    </source>
</evidence>
<dbReference type="SUPFAM" id="SSF52540">
    <property type="entry name" value="P-loop containing nucleoside triphosphate hydrolases"/>
    <property type="match status" value="1"/>
</dbReference>
<dbReference type="CDD" id="cd03224">
    <property type="entry name" value="ABC_TM1139_LivF_branched"/>
    <property type="match status" value="1"/>
</dbReference>
<sequence length="257" mass="27334">MSTNDALLEVRDLRAGYGASLVLDGLSLRMGAESVAVVGRNGMGKTTLCDTLVGFLPASGGEIRLAGRRVDGLAPEKVALAGIAYVPQGRRLFPSLTVDEHLAMMARRARGRRWTPDAVYELFPRLAERRHHGGADLSGGEQQMLAVGRALLLNAPLVVMDEPSEGLAPTIVDVLVDVVGQLVAEGVAVLVVEQNLRAAVRLANRQLVMVSGRIEAEFTGDELLDRPELQRRYLGVGSAPASAGVAAGSRHEEGERT</sequence>
<evidence type="ECO:0000256" key="5">
    <source>
        <dbReference type="ARBA" id="ARBA00022970"/>
    </source>
</evidence>
<dbReference type="SMART" id="SM00382">
    <property type="entry name" value="AAA"/>
    <property type="match status" value="1"/>
</dbReference>
<dbReference type="InterPro" id="IPR003593">
    <property type="entry name" value="AAA+_ATPase"/>
</dbReference>
<evidence type="ECO:0000313" key="9">
    <source>
        <dbReference type="Proteomes" id="UP001156441"/>
    </source>
</evidence>
<evidence type="ECO:0000256" key="2">
    <source>
        <dbReference type="ARBA" id="ARBA00022448"/>
    </source>
</evidence>
<dbReference type="PROSITE" id="PS50893">
    <property type="entry name" value="ABC_TRANSPORTER_2"/>
    <property type="match status" value="1"/>
</dbReference>
<gene>
    <name evidence="8" type="ORF">JT362_15315</name>
</gene>
<feature type="region of interest" description="Disordered" evidence="6">
    <location>
        <begin position="238"/>
        <end position="257"/>
    </location>
</feature>
<dbReference type="GO" id="GO:0005524">
    <property type="term" value="F:ATP binding"/>
    <property type="evidence" value="ECO:0007669"/>
    <property type="project" value="UniProtKB-KW"/>
</dbReference>
<accession>A0ABT2J9N6</accession>
<evidence type="ECO:0000256" key="4">
    <source>
        <dbReference type="ARBA" id="ARBA00022840"/>
    </source>
</evidence>
<dbReference type="PANTHER" id="PTHR43820">
    <property type="entry name" value="HIGH-AFFINITY BRANCHED-CHAIN AMINO ACID TRANSPORT ATP-BINDING PROTEIN LIVF"/>
    <property type="match status" value="1"/>
</dbReference>
<feature type="compositionally biased region" description="Low complexity" evidence="6">
    <location>
        <begin position="238"/>
        <end position="248"/>
    </location>
</feature>
<keyword evidence="2" id="KW-0813">Transport</keyword>
<dbReference type="InterPro" id="IPR003439">
    <property type="entry name" value="ABC_transporter-like_ATP-bd"/>
</dbReference>
<reference evidence="8 9" key="1">
    <citation type="submission" date="2021-02" db="EMBL/GenBank/DDBJ databases">
        <title>Actinophytocola xerophila sp. nov., isolated from soil of cotton cropping field.</title>
        <authorList>
            <person name="Huang R."/>
            <person name="Chen X."/>
            <person name="Ge X."/>
            <person name="Liu W."/>
        </authorList>
    </citation>
    <scope>NUCLEOTIDE SEQUENCE [LARGE SCALE GENOMIC DNA]</scope>
    <source>
        <strain evidence="8 9">S1-96</strain>
    </source>
</reference>
<keyword evidence="5" id="KW-0029">Amino-acid transport</keyword>
<dbReference type="Gene3D" id="3.40.50.300">
    <property type="entry name" value="P-loop containing nucleotide triphosphate hydrolases"/>
    <property type="match status" value="1"/>
</dbReference>
<comment type="caution">
    <text evidence="8">The sequence shown here is derived from an EMBL/GenBank/DDBJ whole genome shotgun (WGS) entry which is preliminary data.</text>
</comment>
<keyword evidence="4 8" id="KW-0067">ATP-binding</keyword>
<dbReference type="InterPro" id="IPR027417">
    <property type="entry name" value="P-loop_NTPase"/>
</dbReference>